<keyword evidence="3" id="KW-1185">Reference proteome</keyword>
<keyword evidence="1" id="KW-0472">Membrane</keyword>
<organism evidence="2 3">
    <name type="scientific">Ralstonia phage RSL2</name>
    <dbReference type="NCBI Taxonomy" id="1585840"/>
    <lineage>
        <taxon>Viruses</taxon>
        <taxon>Duplodnaviria</taxon>
        <taxon>Heunggongvirae</taxon>
        <taxon>Uroviricota</taxon>
        <taxon>Caudoviricetes</taxon>
        <taxon>Chimalliviridae</taxon>
        <taxon>Chiangmaivirus</taxon>
        <taxon>Chiangmaivirus RSL2</taxon>
    </lineage>
</organism>
<feature type="transmembrane region" description="Helical" evidence="1">
    <location>
        <begin position="40"/>
        <end position="62"/>
    </location>
</feature>
<proteinExistence type="predicted"/>
<dbReference type="OrthoDB" id="26155at10239"/>
<dbReference type="InterPro" id="IPR021737">
    <property type="entry name" value="Phage_phiKZ_Orf197"/>
</dbReference>
<dbReference type="GeneID" id="26639640"/>
<evidence type="ECO:0000313" key="2">
    <source>
        <dbReference type="EMBL" id="BAQ02727.1"/>
    </source>
</evidence>
<reference evidence="2 3" key="1">
    <citation type="submission" date="2014-12" db="EMBL/GenBank/DDBJ databases">
        <title>Genome analysis of a novel jumbo phage RSL2 infecting the phytopathogen Ralstonia solanacearum.</title>
        <authorList>
            <person name="Kawasaki T."/>
            <person name="Fujie M."/>
            <person name="Chatchawankanphanich O."/>
            <person name="Ogata H."/>
            <person name="Yamada T."/>
        </authorList>
    </citation>
    <scope>NUCLEOTIDE SEQUENCE [LARGE SCALE GENOMIC DNA]</scope>
    <source>
        <strain evidence="2 3">RSL2</strain>
    </source>
</reference>
<dbReference type="EMBL" id="AP014693">
    <property type="protein sequence ID" value="BAQ02727.1"/>
    <property type="molecule type" value="Genomic_DNA"/>
</dbReference>
<keyword evidence="1" id="KW-0812">Transmembrane</keyword>
<protein>
    <recommendedName>
        <fullName evidence="4">DUF3307 domain-containing protein</fullName>
    </recommendedName>
</protein>
<dbReference type="Pfam" id="PF11750">
    <property type="entry name" value="DUF3307"/>
    <property type="match status" value="1"/>
</dbReference>
<dbReference type="Proteomes" id="UP000203794">
    <property type="component" value="Segment"/>
</dbReference>
<keyword evidence="1" id="KW-1133">Transmembrane helix</keyword>
<accession>A0A0A8J907</accession>
<evidence type="ECO:0000256" key="1">
    <source>
        <dbReference type="SAM" id="Phobius"/>
    </source>
</evidence>
<sequence length="120" mass="13397">MTTFLAVLGLLLAVHAFFDFPGQGQFLSDIKNRLVPGFPWWYGLTMHALIQGAAAGSVIWLFNPKAAFTIGFCEFAWHWATDMLRVNKIISAMGDQLIHIVCKLIFAFAVAGPFVTIIWH</sequence>
<evidence type="ECO:0008006" key="4">
    <source>
        <dbReference type="Google" id="ProtNLM"/>
    </source>
</evidence>
<feature type="transmembrane region" description="Helical" evidence="1">
    <location>
        <begin position="97"/>
        <end position="119"/>
    </location>
</feature>
<dbReference type="KEGG" id="vg:26639640"/>
<evidence type="ECO:0000313" key="3">
    <source>
        <dbReference type="Proteomes" id="UP000203794"/>
    </source>
</evidence>
<dbReference type="RefSeq" id="YP_009213048.1">
    <property type="nucleotide sequence ID" value="NC_028950.1"/>
</dbReference>
<name>A0A0A8J907_9CAUD</name>